<protein>
    <submittedName>
        <fullName evidence="1">Cytochrome P450</fullName>
    </submittedName>
</protein>
<keyword evidence="2" id="KW-1185">Reference proteome</keyword>
<reference evidence="1" key="1">
    <citation type="submission" date="2024-09" db="EMBL/GenBank/DDBJ databases">
        <title>Draft Genome Sequences of Neofusicoccum parvum.</title>
        <authorList>
            <person name="Ashida A."/>
            <person name="Camagna M."/>
            <person name="Tanaka A."/>
            <person name="Takemoto D."/>
        </authorList>
    </citation>
    <scope>NUCLEOTIDE SEQUENCE</scope>
    <source>
        <strain evidence="1">PPO83</strain>
    </source>
</reference>
<gene>
    <name evidence="1" type="primary">g6246</name>
    <name evidence="1" type="ORF">NpPPO83_00006246</name>
</gene>
<evidence type="ECO:0000313" key="1">
    <source>
        <dbReference type="EMBL" id="GME23452.1"/>
    </source>
</evidence>
<comment type="caution">
    <text evidence="1">The sequence shown here is derived from an EMBL/GenBank/DDBJ whole genome shotgun (WGS) entry which is preliminary data.</text>
</comment>
<proteinExistence type="predicted"/>
<dbReference type="EMBL" id="BSXG01000007">
    <property type="protein sequence ID" value="GME23452.1"/>
    <property type="molecule type" value="Genomic_DNA"/>
</dbReference>
<evidence type="ECO:0000313" key="2">
    <source>
        <dbReference type="Proteomes" id="UP001165186"/>
    </source>
</evidence>
<organism evidence="1 2">
    <name type="scientific">Neofusicoccum parvum</name>
    <dbReference type="NCBI Taxonomy" id="310453"/>
    <lineage>
        <taxon>Eukaryota</taxon>
        <taxon>Fungi</taxon>
        <taxon>Dikarya</taxon>
        <taxon>Ascomycota</taxon>
        <taxon>Pezizomycotina</taxon>
        <taxon>Dothideomycetes</taxon>
        <taxon>Dothideomycetes incertae sedis</taxon>
        <taxon>Botryosphaeriales</taxon>
        <taxon>Botryosphaeriaceae</taxon>
        <taxon>Neofusicoccum</taxon>
    </lineage>
</organism>
<dbReference type="Proteomes" id="UP001165186">
    <property type="component" value="Unassembled WGS sequence"/>
</dbReference>
<accession>A0ACB5RSD3</accession>
<sequence length="456" mass="51278">MHQQYGPIIRIGPEELHVSDPSFIAPLYTPSPHPSMQNKTPKRYRWTRQVYSTGFGEASVVSTTDHDLHRLRRKPLEPFFTVAQTRKIQGLIYDKADLLCKRMKEAAADEEPVKIKLAYSCYTTDVISMYLLGVCFDFLDHPGFNREFSDTVTQLAKATPILRPFWWLTSVMEYVPPALHRYLGPGIRAVLAQREETKHHLAHAKARKLAKEKSATPPTETTSPTDSPTIIDALLTSSLPPSEKSDFRLRMEIEILLAAGTETTATCLGALTVFVLDDQDVHAKLTKELVDAIPDASKLPPLQVLEKLPYLTGVIREGLRLGFGIYTRITRMAEEPLPYGPYAIPPLTPVSMTSGLTHVDPAIWDQPTRFMPERWTDPAEAARLGRYLTAFSKGGRACLGINLAYAEMYVAVAAVFRRFGRMELCGFGKEDVEEVVADWNLPKFRKTLNELSVYIK</sequence>
<name>A0ACB5RSD3_9PEZI</name>